<dbReference type="GO" id="GO:0005829">
    <property type="term" value="C:cytosol"/>
    <property type="evidence" value="ECO:0007669"/>
    <property type="project" value="TreeGrafter"/>
</dbReference>
<dbReference type="PROSITE" id="PS00588">
    <property type="entry name" value="FLAGELLA_BB_ROD"/>
    <property type="match status" value="1"/>
</dbReference>
<dbReference type="GO" id="GO:0009424">
    <property type="term" value="C:bacterial-type flagellum hook"/>
    <property type="evidence" value="ECO:0007669"/>
    <property type="project" value="TreeGrafter"/>
</dbReference>
<reference evidence="10 11" key="1">
    <citation type="submission" date="2018-06" db="EMBL/GenBank/DDBJ databases">
        <title>Nitrincola tibetense sp. nov., isolated from Lake XuguoCo on Tibetan Plateau.</title>
        <authorList>
            <person name="Xing P."/>
        </authorList>
    </citation>
    <scope>NUCLEOTIDE SEQUENCE [LARGE SCALE GENOMIC DNA]</scope>
    <source>
        <strain evidence="11">xg18</strain>
    </source>
</reference>
<dbReference type="AlphaFoldDB" id="A0A364NRW7"/>
<comment type="function">
    <text evidence="5">A flexible structure which links the flagellar filament to the drive apparatus in the basal body.</text>
</comment>
<dbReference type="PANTHER" id="PTHR30435">
    <property type="entry name" value="FLAGELLAR PROTEIN"/>
    <property type="match status" value="1"/>
</dbReference>
<keyword evidence="10" id="KW-0969">Cilium</keyword>
<dbReference type="SUPFAM" id="SSF117143">
    <property type="entry name" value="Flagellar hook protein flgE"/>
    <property type="match status" value="2"/>
</dbReference>
<dbReference type="GO" id="GO:0071978">
    <property type="term" value="P:bacterial-type flagellum-dependent swarming motility"/>
    <property type="evidence" value="ECO:0007669"/>
    <property type="project" value="TreeGrafter"/>
</dbReference>
<dbReference type="Pfam" id="PF22692">
    <property type="entry name" value="LlgE_F_G_D1"/>
    <property type="match status" value="1"/>
</dbReference>
<dbReference type="Gene3D" id="2.60.98.20">
    <property type="entry name" value="Flagellar hook protein FlgE"/>
    <property type="match status" value="1"/>
</dbReference>
<evidence type="ECO:0000259" key="8">
    <source>
        <dbReference type="Pfam" id="PF07559"/>
    </source>
</evidence>
<dbReference type="InterPro" id="IPR001444">
    <property type="entry name" value="Flag_bb_rod_N"/>
</dbReference>
<feature type="domain" description="Flagellar hook protein FlgE/F/G-like D1" evidence="9">
    <location>
        <begin position="84"/>
        <end position="146"/>
    </location>
</feature>
<dbReference type="NCBIfam" id="TIGR03506">
    <property type="entry name" value="FlgEFG_subfam"/>
    <property type="match status" value="2"/>
</dbReference>
<keyword evidence="10" id="KW-0966">Cell projection</keyword>
<accession>A0A364NRW7</accession>
<evidence type="ECO:0000259" key="9">
    <source>
        <dbReference type="Pfam" id="PF22692"/>
    </source>
</evidence>
<dbReference type="InterPro" id="IPR010930">
    <property type="entry name" value="Flg_bb/hook_C_dom"/>
</dbReference>
<feature type="domain" description="Flagellar hook protein FlgE D2" evidence="8">
    <location>
        <begin position="161"/>
        <end position="285"/>
    </location>
</feature>
<evidence type="ECO:0000256" key="1">
    <source>
        <dbReference type="ARBA" id="ARBA00004117"/>
    </source>
</evidence>
<evidence type="ECO:0000256" key="2">
    <source>
        <dbReference type="ARBA" id="ARBA00009677"/>
    </source>
</evidence>
<feature type="domain" description="Flagellar basal body rod protein N-terminal" evidence="6">
    <location>
        <begin position="3"/>
        <end position="33"/>
    </location>
</feature>
<organism evidence="10 11">
    <name type="scientific">Nitrincola tibetensis</name>
    <dbReference type="NCBI Taxonomy" id="2219697"/>
    <lineage>
        <taxon>Bacteria</taxon>
        <taxon>Pseudomonadati</taxon>
        <taxon>Pseudomonadota</taxon>
        <taxon>Gammaproteobacteria</taxon>
        <taxon>Oceanospirillales</taxon>
        <taxon>Oceanospirillaceae</taxon>
        <taxon>Nitrincola</taxon>
    </lineage>
</organism>
<dbReference type="RefSeq" id="WP_112156619.1">
    <property type="nucleotide sequence ID" value="NZ_QKRX01000001.1"/>
</dbReference>
<name>A0A364NRW7_9GAMM</name>
<dbReference type="InterPro" id="IPR019776">
    <property type="entry name" value="Flagellar_basal_body_rod_CS"/>
</dbReference>
<keyword evidence="11" id="KW-1185">Reference proteome</keyword>
<keyword evidence="4 5" id="KW-0975">Bacterial flagellum</keyword>
<dbReference type="InterPro" id="IPR053967">
    <property type="entry name" value="LlgE_F_G-like_D1"/>
</dbReference>
<dbReference type="OrthoDB" id="8578401at2"/>
<dbReference type="PANTHER" id="PTHR30435:SF1">
    <property type="entry name" value="FLAGELLAR HOOK PROTEIN FLGE"/>
    <property type="match status" value="1"/>
</dbReference>
<evidence type="ECO:0000256" key="5">
    <source>
        <dbReference type="RuleBase" id="RU362116"/>
    </source>
</evidence>
<protein>
    <recommendedName>
        <fullName evidence="3 5">Flagellar hook protein FlgE</fullName>
    </recommendedName>
</protein>
<feature type="domain" description="Flagellar basal-body/hook protein C-terminal" evidence="7">
    <location>
        <begin position="675"/>
        <end position="719"/>
    </location>
</feature>
<dbReference type="EMBL" id="QKRX01000001">
    <property type="protein sequence ID" value="RAU19625.1"/>
    <property type="molecule type" value="Genomic_DNA"/>
</dbReference>
<feature type="domain" description="Flagellar hook protein FlgE D2" evidence="8">
    <location>
        <begin position="499"/>
        <end position="601"/>
    </location>
</feature>
<keyword evidence="10" id="KW-0282">Flagellum</keyword>
<gene>
    <name evidence="10" type="ORF">DN062_00645</name>
</gene>
<evidence type="ECO:0000256" key="3">
    <source>
        <dbReference type="ARBA" id="ARBA00019015"/>
    </source>
</evidence>
<evidence type="ECO:0000313" key="11">
    <source>
        <dbReference type="Proteomes" id="UP000250744"/>
    </source>
</evidence>
<comment type="similarity">
    <text evidence="2 5">Belongs to the flagella basal body rod proteins family.</text>
</comment>
<dbReference type="InterPro" id="IPR037925">
    <property type="entry name" value="FlgE/F/G-like"/>
</dbReference>
<dbReference type="Pfam" id="PF06429">
    <property type="entry name" value="Flg_bbr_C"/>
    <property type="match status" value="1"/>
</dbReference>
<dbReference type="Pfam" id="PF07559">
    <property type="entry name" value="FlgE_D2"/>
    <property type="match status" value="2"/>
</dbReference>
<dbReference type="GO" id="GO:0009425">
    <property type="term" value="C:bacterial-type flagellum basal body"/>
    <property type="evidence" value="ECO:0007669"/>
    <property type="project" value="UniProtKB-SubCell"/>
</dbReference>
<dbReference type="InterPro" id="IPR037058">
    <property type="entry name" value="Falgellar_hook_FlgE_sf"/>
</dbReference>
<evidence type="ECO:0000259" key="7">
    <source>
        <dbReference type="Pfam" id="PF06429"/>
    </source>
</evidence>
<dbReference type="InterPro" id="IPR020013">
    <property type="entry name" value="Flagellar_FlgE/F/G"/>
</dbReference>
<dbReference type="Pfam" id="PF00460">
    <property type="entry name" value="Flg_bb_rod"/>
    <property type="match status" value="1"/>
</dbReference>
<dbReference type="InterPro" id="IPR011491">
    <property type="entry name" value="FlgE_D2"/>
</dbReference>
<evidence type="ECO:0000256" key="4">
    <source>
        <dbReference type="ARBA" id="ARBA00023143"/>
    </source>
</evidence>
<comment type="subcellular location">
    <subcellularLocation>
        <location evidence="1 5">Bacterial flagellum basal body</location>
    </subcellularLocation>
</comment>
<comment type="caution">
    <text evidence="10">The sequence shown here is derived from an EMBL/GenBank/DDBJ whole genome shotgun (WGS) entry which is preliminary data.</text>
</comment>
<evidence type="ECO:0000313" key="10">
    <source>
        <dbReference type="EMBL" id="RAU19625.1"/>
    </source>
</evidence>
<sequence length="719" mass="76279">MSFNTAVTGLKAASTMLDVTGNNIANVATTGFKSSRTQFADLYATSVVGAGSSNTPGSGVTVAGIGQDFSAGTIEFTNNNLDLAINGSGFFQLDDGRGSVTYTRAGSFELDRNGLIVSPSGKFLQGYGLDQQGNQLPIGNLAVKDKESLPKATNNINLAVNIDARADATTLTPTYNKDDPSSFTYSTTVRTYDSLGNPQTLKYNFAEQRPVRELFVFDVKLTDDANPPVPLPNQYPRIAGVQLVADDFDANGRLIDNSGAVPPAVATNGFNELSLADNRIDLSTVRYDVASGRLNFEFKSWASDTGDVLVQNEDQISSTKFNTLVADRFREANETRTYDINLRTVAGTPFVPADPGDPAAVPPIPPTPAIPATPDQFSKSEAIGTTGNILLAGVTIPIAAANTAEQIAQAIKNREAQILDRNPEIESVEINTLGAVPTVTLKFKADVGNLDNSSPVYKPRLTLTDPPAGAGLQFGDSLITTAVTDSQIETSNIVEGDNDYNGYYRMYAYLNNVQLLDIGKPQVPGAGVDTEPGQILIKFNPSNGLLTEVNGEQFPAGGRAPTIQIKGADPASETTVIDMRLDNTTQFASASIVKSQQQNGYTKGDLIGVTFAPTGEMIASFSNGQEQRLGIVAFATFENQDGLQPAGNTEWIASLQSGNAILNAPGTGLNGTLRSAALEQSNVDLSTELVNLIQAQRNFQASSKTLETANNITQNILNI</sequence>
<dbReference type="Proteomes" id="UP000250744">
    <property type="component" value="Unassembled WGS sequence"/>
</dbReference>
<evidence type="ECO:0000259" key="6">
    <source>
        <dbReference type="Pfam" id="PF00460"/>
    </source>
</evidence>
<proteinExistence type="inferred from homology"/>